<dbReference type="Gene3D" id="2.60.120.200">
    <property type="match status" value="1"/>
</dbReference>
<evidence type="ECO:0000256" key="1">
    <source>
        <dbReference type="ARBA" id="ARBA00022729"/>
    </source>
</evidence>
<dbReference type="Proteomes" id="UP000037755">
    <property type="component" value="Unassembled WGS sequence"/>
</dbReference>
<dbReference type="SUPFAM" id="SSF49265">
    <property type="entry name" value="Fibronectin type III"/>
    <property type="match status" value="1"/>
</dbReference>
<dbReference type="InterPro" id="IPR055353">
    <property type="entry name" value="DUF7619"/>
</dbReference>
<dbReference type="Pfam" id="PF18962">
    <property type="entry name" value="Por_Secre_tail"/>
    <property type="match status" value="1"/>
</dbReference>
<accession>A0A0N0RQU5</accession>
<evidence type="ECO:0000256" key="2">
    <source>
        <dbReference type="SAM" id="MobiDB-lite"/>
    </source>
</evidence>
<feature type="domain" description="Fibronectin type-III" evidence="3">
    <location>
        <begin position="183"/>
        <end position="271"/>
    </location>
</feature>
<dbReference type="AlphaFoldDB" id="A0A0N0RQU5"/>
<dbReference type="Pfam" id="PF24595">
    <property type="entry name" value="DUF7619"/>
    <property type="match status" value="1"/>
</dbReference>
<dbReference type="CDD" id="cd00063">
    <property type="entry name" value="FN3"/>
    <property type="match status" value="1"/>
</dbReference>
<feature type="region of interest" description="Disordered" evidence="2">
    <location>
        <begin position="1"/>
        <end position="25"/>
    </location>
</feature>
<evidence type="ECO:0000313" key="5">
    <source>
        <dbReference type="Proteomes" id="UP000037755"/>
    </source>
</evidence>
<dbReference type="STRING" id="1202724.AM493_13350"/>
<evidence type="ECO:0000313" key="4">
    <source>
        <dbReference type="EMBL" id="KOS06906.1"/>
    </source>
</evidence>
<dbReference type="InterPro" id="IPR036116">
    <property type="entry name" value="FN3_sf"/>
</dbReference>
<dbReference type="PROSITE" id="PS50853">
    <property type="entry name" value="FN3"/>
    <property type="match status" value="2"/>
</dbReference>
<dbReference type="Pfam" id="PF00041">
    <property type="entry name" value="fn3"/>
    <property type="match status" value="1"/>
</dbReference>
<dbReference type="InterPro" id="IPR026444">
    <property type="entry name" value="Secre_tail"/>
</dbReference>
<comment type="caution">
    <text evidence="4">The sequence shown here is derived from an EMBL/GenBank/DDBJ whole genome shotgun (WGS) entry which is preliminary data.</text>
</comment>
<dbReference type="PATRIC" id="fig|1202724.3.peg.2767"/>
<organism evidence="4 5">
    <name type="scientific">Flavobacterium akiainvivens</name>
    <dbReference type="NCBI Taxonomy" id="1202724"/>
    <lineage>
        <taxon>Bacteria</taxon>
        <taxon>Pseudomonadati</taxon>
        <taxon>Bacteroidota</taxon>
        <taxon>Flavobacteriia</taxon>
        <taxon>Flavobacteriales</taxon>
        <taxon>Flavobacteriaceae</taxon>
        <taxon>Flavobacterium</taxon>
    </lineage>
</organism>
<sequence length="923" mass="100162">MGLAQTTETFEGAWTTPNGPASAGGPAGWAIVNHAGIQQKWELGTTGSYQGSQHAVIAPESVAAGTIAEDWLITPAFAVPENGVLSFYSKLAQPGDQGTTFHIYVRPIVNESFENQINIVNFTSQAANWTELQINPSQTDWTHKMVSLSSFVGQNVYLAFVAKGNNGDTWMIDNVDVVQACMEPMYLMAYDAGPTQFTVSWTDTANATSWEIEIVPVNAAPSGTGTVVTSVPYTFTNLMPGVTYKVYIRAMCAPGEYSIWTPPLQVSTASCPPETMCNYTFNLTDTAGNGWGNNHFTVYQYGLPIGEIWLESGSEATVEVPMCDNVPFQIEWSIGDVGMEEVGFTVENAFSQTVFTLQNQEFDPADMTIFNGLAQCQADFCYTPINLSVYNNQGASGTVSWDGSGDSYEYYLQPYNDNSPLNENTIPTGTANSTTVTIETPGLFGLHRVYVRSVCAGLGGNITSEWSSGLNIYFGADNYIEGTVMADVNADGLCNTQDLAVPGLGLQVTVAEEEPYLIYTNAQGAFTIADLPYGTDVPVTVVPVETPLFETIAPVTIINTFPAATPPQVSLCMGGPQPYTDVSVTLVPGIAPLLGFNGSCYVMVQNNSGTVAQNITVLFNYEQDKVSVEYVAGGYTQVDANTISFTVSNIAPFGNSSTYINYSVLPPPVNLMDDVLTFSGEASVDGDEVAGNNTNNLQQTIVASYDPNDIVVHEGEWVNIDNANDYLHYTIRFQNTGTAMAVNIRIENELDEDLDWDTFEPIVASHSYQAIRRNGNELEFLFNNIFLPDSTHNEPASHGFVTYRVKPKADIAVNDEIHSTAAIYFDFNEPVITNTAITVFGVLSLPDNRLQNVRLYPNPVKDQLYISVLDGSLKSIQVFDLNGRLCLSSDGQSAVNTHALTTGLYMVKVETDSGTSSFKLIKQ</sequence>
<dbReference type="Gene3D" id="2.60.40.10">
    <property type="entry name" value="Immunoglobulins"/>
    <property type="match status" value="1"/>
</dbReference>
<proteinExistence type="predicted"/>
<protein>
    <recommendedName>
        <fullName evidence="3">Fibronectin type-III domain-containing protein</fullName>
    </recommendedName>
</protein>
<dbReference type="EMBL" id="LIYD01000005">
    <property type="protein sequence ID" value="KOS06906.1"/>
    <property type="molecule type" value="Genomic_DNA"/>
</dbReference>
<name>A0A0N0RQU5_9FLAO</name>
<reference evidence="4 5" key="1">
    <citation type="submission" date="2015-08" db="EMBL/GenBank/DDBJ databases">
        <title>Whole genome sequence of Flavobacterium akiainvivens IK-1T, from decaying Wikstroemia oahuensis, an endemic Hawaiian shrub.</title>
        <authorList>
            <person name="Wan X."/>
            <person name="Hou S."/>
            <person name="Saito J."/>
            <person name="Donachie S."/>
        </authorList>
    </citation>
    <scope>NUCLEOTIDE SEQUENCE [LARGE SCALE GENOMIC DNA]</scope>
    <source>
        <strain evidence="4 5">IK-1</strain>
    </source>
</reference>
<dbReference type="NCBIfam" id="NF038128">
    <property type="entry name" value="choice_anch_J"/>
    <property type="match status" value="1"/>
</dbReference>
<evidence type="ECO:0000259" key="3">
    <source>
        <dbReference type="PROSITE" id="PS50853"/>
    </source>
</evidence>
<dbReference type="InterPro" id="IPR013783">
    <property type="entry name" value="Ig-like_fold"/>
</dbReference>
<dbReference type="SMART" id="SM00060">
    <property type="entry name" value="FN3"/>
    <property type="match status" value="1"/>
</dbReference>
<feature type="domain" description="Fibronectin type-III" evidence="3">
    <location>
        <begin position="383"/>
        <end position="477"/>
    </location>
</feature>
<keyword evidence="5" id="KW-1185">Reference proteome</keyword>
<dbReference type="NCBIfam" id="TIGR04183">
    <property type="entry name" value="Por_Secre_tail"/>
    <property type="match status" value="1"/>
</dbReference>
<dbReference type="InterPro" id="IPR003961">
    <property type="entry name" value="FN3_dom"/>
</dbReference>
<keyword evidence="1" id="KW-0732">Signal</keyword>
<gene>
    <name evidence="4" type="ORF">AM493_13350</name>
</gene>